<evidence type="ECO:0000259" key="3">
    <source>
        <dbReference type="Pfam" id="PF03435"/>
    </source>
</evidence>
<evidence type="ECO:0000256" key="2">
    <source>
        <dbReference type="SAM" id="MobiDB-lite"/>
    </source>
</evidence>
<name>A0A1S2XQ79_CICAR</name>
<protein>
    <submittedName>
        <fullName evidence="5">Probable mitochondrial saccharopine dehydrogenase-like oxidoreductase At5g39410</fullName>
    </submittedName>
</protein>
<accession>A0A1S2XQ79</accession>
<dbReference type="Gene3D" id="3.40.50.720">
    <property type="entry name" value="NAD(P)-binding Rossmann-like Domain"/>
    <property type="match status" value="1"/>
</dbReference>
<feature type="compositionally biased region" description="Basic residues" evidence="2">
    <location>
        <begin position="210"/>
        <end position="221"/>
    </location>
</feature>
<dbReference type="PANTHER" id="PTHR12286:SF5">
    <property type="entry name" value="SACCHAROPINE DEHYDROGENASE-LIKE OXIDOREDUCTASE"/>
    <property type="match status" value="1"/>
</dbReference>
<dbReference type="Proteomes" id="UP000087171">
    <property type="component" value="Chromosome Ca3"/>
</dbReference>
<dbReference type="PANTHER" id="PTHR12286">
    <property type="entry name" value="SACCHAROPINE DEHYDROGENASE-LIKE OXIDOREDUCTASE"/>
    <property type="match status" value="1"/>
</dbReference>
<sequence length="453" mass="49395">MEPNVTKFDLIILGASGFTGKYVLKEALKFLNNNQSFSSFNSIAIAGRNPTKLAQTLIWASKPNPPPSLPILLADTTNPPSLRSLCSQTNLILNCVGPFRHHGDPVVAACVDSGCDYIDISGEPEFMERMEVSYHDRAVERGSLVVSGCGFDSVPAELGLLYNSLQWVGPSVVNRVEAYVSLESEKRIVGNFATYESAVLGVANASKLQQLRRSRPKRRPRPMIPGPSPTKGETIEHQKKIGLWAVMLPSADASVVRRTLSTLTEKPKGLPGSNESPEMVEKREAFWSSVKPAHFGVKIGSKSLLGILRITMIGIFIGLLGSTSFGRRLLLNFPSFFSLGLFRKNGPSNEEVESASFKMWFVGQGFNNENLASQVNAKPDMEIITRVTGPEVGYVSTPIILVQCALILLSQRNNLPKGGVYTPGIVFGPTDLQQRLQQNGISFDIISKNTISS</sequence>
<feature type="region of interest" description="Disordered" evidence="2">
    <location>
        <begin position="210"/>
        <end position="234"/>
    </location>
</feature>
<dbReference type="GeneID" id="101497584"/>
<feature type="domain" description="Saccharopine dehydrogenase NADP binding" evidence="3">
    <location>
        <begin position="11"/>
        <end position="146"/>
    </location>
</feature>
<dbReference type="GO" id="GO:0005739">
    <property type="term" value="C:mitochondrion"/>
    <property type="evidence" value="ECO:0007669"/>
    <property type="project" value="TreeGrafter"/>
</dbReference>
<proteinExistence type="inferred from homology"/>
<dbReference type="AlphaFoldDB" id="A0A1S2XQ79"/>
<gene>
    <name evidence="5" type="primary">LOC101497584</name>
</gene>
<dbReference type="OrthoDB" id="10268090at2759"/>
<dbReference type="KEGG" id="cam:101497584"/>
<dbReference type="FunFam" id="3.40.50.720:FF:000455">
    <property type="entry name" value="Putative mitochondrial saccharopine dehydrogenase-like oxidoreductase"/>
    <property type="match status" value="1"/>
</dbReference>
<evidence type="ECO:0000313" key="5">
    <source>
        <dbReference type="RefSeq" id="XP_004491859.1"/>
    </source>
</evidence>
<organism evidence="4 5">
    <name type="scientific">Cicer arietinum</name>
    <name type="common">Chickpea</name>
    <name type="synonym">Garbanzo</name>
    <dbReference type="NCBI Taxonomy" id="3827"/>
    <lineage>
        <taxon>Eukaryota</taxon>
        <taxon>Viridiplantae</taxon>
        <taxon>Streptophyta</taxon>
        <taxon>Embryophyta</taxon>
        <taxon>Tracheophyta</taxon>
        <taxon>Spermatophyta</taxon>
        <taxon>Magnoliopsida</taxon>
        <taxon>eudicotyledons</taxon>
        <taxon>Gunneridae</taxon>
        <taxon>Pentapetalae</taxon>
        <taxon>rosids</taxon>
        <taxon>fabids</taxon>
        <taxon>Fabales</taxon>
        <taxon>Fabaceae</taxon>
        <taxon>Papilionoideae</taxon>
        <taxon>50 kb inversion clade</taxon>
        <taxon>NPAAA clade</taxon>
        <taxon>Hologalegina</taxon>
        <taxon>IRL clade</taxon>
        <taxon>Cicereae</taxon>
        <taxon>Cicer</taxon>
    </lineage>
</organism>
<evidence type="ECO:0000256" key="1">
    <source>
        <dbReference type="ARBA" id="ARBA00038048"/>
    </source>
</evidence>
<dbReference type="SUPFAM" id="SSF51735">
    <property type="entry name" value="NAD(P)-binding Rossmann-fold domains"/>
    <property type="match status" value="1"/>
</dbReference>
<dbReference type="GO" id="GO:0005886">
    <property type="term" value="C:plasma membrane"/>
    <property type="evidence" value="ECO:0007669"/>
    <property type="project" value="TreeGrafter"/>
</dbReference>
<dbReference type="GO" id="GO:0005811">
    <property type="term" value="C:lipid droplet"/>
    <property type="evidence" value="ECO:0007669"/>
    <property type="project" value="TreeGrafter"/>
</dbReference>
<reference evidence="5" key="2">
    <citation type="submission" date="2025-08" db="UniProtKB">
        <authorList>
            <consortium name="RefSeq"/>
        </authorList>
    </citation>
    <scope>IDENTIFICATION</scope>
    <source>
        <tissue evidence="5">Etiolated seedlings</tissue>
    </source>
</reference>
<dbReference type="InterPro" id="IPR036291">
    <property type="entry name" value="NAD(P)-bd_dom_sf"/>
</dbReference>
<dbReference type="InterPro" id="IPR005097">
    <property type="entry name" value="Sacchrp_dh_NADP-bd"/>
</dbReference>
<comment type="similarity">
    <text evidence="1">Belongs to the saccharopine dehydrogenase family.</text>
</comment>
<reference evidence="4" key="1">
    <citation type="journal article" date="2013" name="Nat. Biotechnol.">
        <title>Draft genome sequence of chickpea (Cicer arietinum) provides a resource for trait improvement.</title>
        <authorList>
            <person name="Varshney R.K."/>
            <person name="Song C."/>
            <person name="Saxena R.K."/>
            <person name="Azam S."/>
            <person name="Yu S."/>
            <person name="Sharpe A.G."/>
            <person name="Cannon S."/>
            <person name="Baek J."/>
            <person name="Rosen B.D."/>
            <person name="Tar'an B."/>
            <person name="Millan T."/>
            <person name="Zhang X."/>
            <person name="Ramsay L.D."/>
            <person name="Iwata A."/>
            <person name="Wang Y."/>
            <person name="Nelson W."/>
            <person name="Farmer A.D."/>
            <person name="Gaur P.M."/>
            <person name="Soderlund C."/>
            <person name="Penmetsa R.V."/>
            <person name="Xu C."/>
            <person name="Bharti A.K."/>
            <person name="He W."/>
            <person name="Winter P."/>
            <person name="Zhao S."/>
            <person name="Hane J.K."/>
            <person name="Carrasquilla-Garcia N."/>
            <person name="Condie J.A."/>
            <person name="Upadhyaya H.D."/>
            <person name="Luo M.C."/>
            <person name="Thudi M."/>
            <person name="Gowda C.L."/>
            <person name="Singh N.P."/>
            <person name="Lichtenzveig J."/>
            <person name="Gali K.K."/>
            <person name="Rubio J."/>
            <person name="Nadarajan N."/>
            <person name="Dolezel J."/>
            <person name="Bansal K.C."/>
            <person name="Xu X."/>
            <person name="Edwards D."/>
            <person name="Zhang G."/>
            <person name="Kahl G."/>
            <person name="Gil J."/>
            <person name="Singh K.B."/>
            <person name="Datta S.K."/>
            <person name="Jackson S.A."/>
            <person name="Wang J."/>
            <person name="Cook D.R."/>
        </authorList>
    </citation>
    <scope>NUCLEOTIDE SEQUENCE [LARGE SCALE GENOMIC DNA]</scope>
    <source>
        <strain evidence="4">cv. CDC Frontier</strain>
    </source>
</reference>
<dbReference type="GO" id="GO:0009247">
    <property type="term" value="P:glycolipid biosynthetic process"/>
    <property type="evidence" value="ECO:0007669"/>
    <property type="project" value="TreeGrafter"/>
</dbReference>
<dbReference type="PaxDb" id="3827-XP_004491859.1"/>
<dbReference type="RefSeq" id="XP_004491859.1">
    <property type="nucleotide sequence ID" value="XM_004491802.2"/>
</dbReference>
<dbReference type="InterPro" id="IPR051276">
    <property type="entry name" value="Saccharopine_DH-like_oxidrdct"/>
</dbReference>
<evidence type="ECO:0000313" key="4">
    <source>
        <dbReference type="Proteomes" id="UP000087171"/>
    </source>
</evidence>
<keyword evidence="4" id="KW-1185">Reference proteome</keyword>
<dbReference type="Pfam" id="PF03435">
    <property type="entry name" value="Sacchrp_dh_NADP"/>
    <property type="match status" value="1"/>
</dbReference>
<dbReference type="eggNOG" id="KOG2733">
    <property type="taxonomic scope" value="Eukaryota"/>
</dbReference>